<dbReference type="CDD" id="cd06225">
    <property type="entry name" value="HAMP"/>
    <property type="match status" value="1"/>
</dbReference>
<dbReference type="CDD" id="cd19410">
    <property type="entry name" value="HK9-like_sensor"/>
    <property type="match status" value="1"/>
</dbReference>
<reference evidence="9 10" key="1">
    <citation type="submission" date="2014-04" db="EMBL/GenBank/DDBJ databases">
        <title>Genome assembly of Hyalangium minutum DSM 14724.</title>
        <authorList>
            <person name="Sharma G."/>
            <person name="Subramanian S."/>
        </authorList>
    </citation>
    <scope>NUCLEOTIDE SEQUENCE [LARGE SCALE GENOMIC DNA]</scope>
    <source>
        <strain evidence="9 10">DSM 14724</strain>
    </source>
</reference>
<dbReference type="OrthoDB" id="9763018at2"/>
<dbReference type="EMBL" id="JMCB01000004">
    <property type="protein sequence ID" value="KFE69587.1"/>
    <property type="molecule type" value="Genomic_DNA"/>
</dbReference>
<evidence type="ECO:0000256" key="1">
    <source>
        <dbReference type="ARBA" id="ARBA00022500"/>
    </source>
</evidence>
<evidence type="ECO:0000256" key="2">
    <source>
        <dbReference type="ARBA" id="ARBA00029447"/>
    </source>
</evidence>
<keyword evidence="9" id="KW-0675">Receptor</keyword>
<dbReference type="GO" id="GO:0006935">
    <property type="term" value="P:chemotaxis"/>
    <property type="evidence" value="ECO:0007669"/>
    <property type="project" value="UniProtKB-KW"/>
</dbReference>
<keyword evidence="6" id="KW-0472">Membrane</keyword>
<organism evidence="9 10">
    <name type="scientific">Hyalangium minutum</name>
    <dbReference type="NCBI Taxonomy" id="394096"/>
    <lineage>
        <taxon>Bacteria</taxon>
        <taxon>Pseudomonadati</taxon>
        <taxon>Myxococcota</taxon>
        <taxon>Myxococcia</taxon>
        <taxon>Myxococcales</taxon>
        <taxon>Cystobacterineae</taxon>
        <taxon>Archangiaceae</taxon>
        <taxon>Hyalangium</taxon>
    </lineage>
</organism>
<evidence type="ECO:0000313" key="10">
    <source>
        <dbReference type="Proteomes" id="UP000028725"/>
    </source>
</evidence>
<dbReference type="InterPro" id="IPR007891">
    <property type="entry name" value="CHASE3"/>
</dbReference>
<comment type="caution">
    <text evidence="9">The sequence shown here is derived from an EMBL/GenBank/DDBJ whole genome shotgun (WGS) entry which is preliminary data.</text>
</comment>
<keyword evidence="10" id="KW-1185">Reference proteome</keyword>
<proteinExistence type="inferred from homology"/>
<keyword evidence="6" id="KW-1133">Transmembrane helix</keyword>
<dbReference type="GO" id="GO:0004888">
    <property type="term" value="F:transmembrane signaling receptor activity"/>
    <property type="evidence" value="ECO:0007669"/>
    <property type="project" value="InterPro"/>
</dbReference>
<evidence type="ECO:0000259" key="8">
    <source>
        <dbReference type="PROSITE" id="PS50885"/>
    </source>
</evidence>
<keyword evidence="3" id="KW-0807">Transducer</keyword>
<dbReference type="InterPro" id="IPR051310">
    <property type="entry name" value="MCP_chemotaxis"/>
</dbReference>
<dbReference type="AlphaFoldDB" id="A0A085WPH4"/>
<accession>A0A085WPH4</accession>
<feature type="region of interest" description="Disordered" evidence="5">
    <location>
        <begin position="286"/>
        <end position="318"/>
    </location>
</feature>
<dbReference type="GO" id="GO:0005886">
    <property type="term" value="C:plasma membrane"/>
    <property type="evidence" value="ECO:0007669"/>
    <property type="project" value="TreeGrafter"/>
</dbReference>
<keyword evidence="1" id="KW-0145">Chemotaxis</keyword>
<feature type="transmembrane region" description="Helical" evidence="6">
    <location>
        <begin position="190"/>
        <end position="213"/>
    </location>
</feature>
<dbReference type="Pfam" id="PF05227">
    <property type="entry name" value="CHASE3"/>
    <property type="match status" value="1"/>
</dbReference>
<feature type="coiled-coil region" evidence="4">
    <location>
        <begin position="464"/>
        <end position="495"/>
    </location>
</feature>
<gene>
    <name evidence="9" type="ORF">DB31_6562</name>
</gene>
<dbReference type="Gene3D" id="1.10.287.950">
    <property type="entry name" value="Methyl-accepting chemotaxis protein"/>
    <property type="match status" value="1"/>
</dbReference>
<feature type="domain" description="HAMP" evidence="8">
    <location>
        <begin position="214"/>
        <end position="266"/>
    </location>
</feature>
<evidence type="ECO:0000256" key="5">
    <source>
        <dbReference type="SAM" id="MobiDB-lite"/>
    </source>
</evidence>
<dbReference type="Pfam" id="PF00672">
    <property type="entry name" value="HAMP"/>
    <property type="match status" value="1"/>
</dbReference>
<evidence type="ECO:0000256" key="4">
    <source>
        <dbReference type="SAM" id="Coils"/>
    </source>
</evidence>
<feature type="domain" description="Methyl-accepting transducer" evidence="7">
    <location>
        <begin position="271"/>
        <end position="486"/>
    </location>
</feature>
<dbReference type="Pfam" id="PF00015">
    <property type="entry name" value="MCPsignal"/>
    <property type="match status" value="1"/>
</dbReference>
<dbReference type="STRING" id="394096.DB31_6562"/>
<dbReference type="SUPFAM" id="SSF58104">
    <property type="entry name" value="Methyl-accepting chemotaxis protein (MCP) signaling domain"/>
    <property type="match status" value="1"/>
</dbReference>
<protein>
    <submittedName>
        <fullName evidence="9">Methyl-accepting chemotaxis protein I (Serine chemoreceptor protein)</fullName>
    </submittedName>
</protein>
<comment type="similarity">
    <text evidence="2">Belongs to the methyl-accepting chemotaxis (MCP) protein family.</text>
</comment>
<dbReference type="InterPro" id="IPR004090">
    <property type="entry name" value="Chemotax_Me-accpt_rcpt"/>
</dbReference>
<dbReference type="PROSITE" id="PS50885">
    <property type="entry name" value="HAMP"/>
    <property type="match status" value="1"/>
</dbReference>
<evidence type="ECO:0000313" key="9">
    <source>
        <dbReference type="EMBL" id="KFE69587.1"/>
    </source>
</evidence>
<dbReference type="PATRIC" id="fig|394096.3.peg.2662"/>
<dbReference type="SMART" id="SM00283">
    <property type="entry name" value="MA"/>
    <property type="match status" value="1"/>
</dbReference>
<keyword evidence="6" id="KW-0812">Transmembrane</keyword>
<dbReference type="GO" id="GO:0007165">
    <property type="term" value="P:signal transduction"/>
    <property type="evidence" value="ECO:0007669"/>
    <property type="project" value="UniProtKB-KW"/>
</dbReference>
<evidence type="ECO:0000256" key="3">
    <source>
        <dbReference type="PROSITE-ProRule" id="PRU00284"/>
    </source>
</evidence>
<feature type="compositionally biased region" description="Polar residues" evidence="5">
    <location>
        <begin position="287"/>
        <end position="318"/>
    </location>
</feature>
<name>A0A085WPH4_9BACT</name>
<dbReference type="SMART" id="SM00304">
    <property type="entry name" value="HAMP"/>
    <property type="match status" value="1"/>
</dbReference>
<dbReference type="InterPro" id="IPR003660">
    <property type="entry name" value="HAMP_dom"/>
</dbReference>
<dbReference type="InterPro" id="IPR004089">
    <property type="entry name" value="MCPsignal_dom"/>
</dbReference>
<dbReference type="PANTHER" id="PTHR43531:SF11">
    <property type="entry name" value="METHYL-ACCEPTING CHEMOTAXIS PROTEIN 3"/>
    <property type="match status" value="1"/>
</dbReference>
<sequence length="513" mass="55567">MLQNMSIARKLQAGFGLMVLILLALVSASYLSFARLQQARVLDLHSFEVLLELRGMMKSLVDRETGERGFLLTGAEEFLEPLREGRSTFDEHLAQARHLTSDNPRQQERLQRLQALNEAWLNNYLEPMLALRKDVSEGRAELSKLIEQVRAAKGKHFMDQMRSIEAELEAEEFELLKQRRAQTDALAAQMYGMLLGGGALGVPLAMLLSLVLARSITQPIAQAVTITHQLAAGDLSVPITPQGRDEPAQMMMSLKEMVRKFAGVLGEARSASMALASASEQVSSAAQTLSQGTNTQASSVEETSHNVQQISLSSDRTAKTSQQLEQLALSGARDAEQSGQAVENTIQAMTSIVAQISLVEEIAYQTHLLALNAAIEAARAGEHGRGFAVVASEVRKLSERSQKATLEIETLASSSLKIADRSGKHLATLVPSIQRTAGLMKEVSTACAEQATGATQISQSMLQIDQVTQRNAAAAEELSSTAEELASQADTLKQTMDFFRLGSEPPSPEQAAS</sequence>
<dbReference type="RefSeq" id="WP_063769218.1">
    <property type="nucleotide sequence ID" value="NZ_JMCB01000004.1"/>
</dbReference>
<dbReference type="PANTHER" id="PTHR43531">
    <property type="entry name" value="PROTEIN ICFG"/>
    <property type="match status" value="1"/>
</dbReference>
<dbReference type="PRINTS" id="PR00260">
    <property type="entry name" value="CHEMTRNSDUCR"/>
</dbReference>
<evidence type="ECO:0000259" key="7">
    <source>
        <dbReference type="PROSITE" id="PS50111"/>
    </source>
</evidence>
<dbReference type="PROSITE" id="PS50111">
    <property type="entry name" value="CHEMOTAXIS_TRANSDUC_2"/>
    <property type="match status" value="1"/>
</dbReference>
<evidence type="ECO:0000256" key="6">
    <source>
        <dbReference type="SAM" id="Phobius"/>
    </source>
</evidence>
<keyword evidence="4" id="KW-0175">Coiled coil</keyword>
<dbReference type="Proteomes" id="UP000028725">
    <property type="component" value="Unassembled WGS sequence"/>
</dbReference>